<evidence type="ECO:0000313" key="1">
    <source>
        <dbReference type="EMBL" id="GHE11097.1"/>
    </source>
</evidence>
<protein>
    <submittedName>
        <fullName evidence="1">Uncharacterized protein</fullName>
    </submittedName>
</protein>
<organism evidence="1 2">
    <name type="scientific">Streptomyces alanosinicus</name>
    <dbReference type="NCBI Taxonomy" id="68171"/>
    <lineage>
        <taxon>Bacteria</taxon>
        <taxon>Bacillati</taxon>
        <taxon>Actinomycetota</taxon>
        <taxon>Actinomycetes</taxon>
        <taxon>Kitasatosporales</taxon>
        <taxon>Streptomycetaceae</taxon>
        <taxon>Streptomyces</taxon>
    </lineage>
</organism>
<dbReference type="AlphaFoldDB" id="A0A918YQC2"/>
<dbReference type="EMBL" id="BMVG01000026">
    <property type="protein sequence ID" value="GHE11097.1"/>
    <property type="molecule type" value="Genomic_DNA"/>
</dbReference>
<evidence type="ECO:0000313" key="2">
    <source>
        <dbReference type="Proteomes" id="UP000655443"/>
    </source>
</evidence>
<reference evidence="1" key="1">
    <citation type="journal article" date="2014" name="Int. J. Syst. Evol. Microbiol.">
        <title>Complete genome sequence of Corynebacterium casei LMG S-19264T (=DSM 44701T), isolated from a smear-ripened cheese.</title>
        <authorList>
            <consortium name="US DOE Joint Genome Institute (JGI-PGF)"/>
            <person name="Walter F."/>
            <person name="Albersmeier A."/>
            <person name="Kalinowski J."/>
            <person name="Ruckert C."/>
        </authorList>
    </citation>
    <scope>NUCLEOTIDE SEQUENCE</scope>
    <source>
        <strain evidence="1">JCM 4714</strain>
    </source>
</reference>
<name>A0A918YQC2_9ACTN</name>
<keyword evidence="2" id="KW-1185">Reference proteome</keyword>
<comment type="caution">
    <text evidence="1">The sequence shown here is derived from an EMBL/GenBank/DDBJ whole genome shotgun (WGS) entry which is preliminary data.</text>
</comment>
<proteinExistence type="predicted"/>
<sequence>MHLTSLEEALAGARVLDDEYDDYDPAKARRRIAAEVSRTRWENLFDRRLPQVLAQRYCGDTLLPRPADTPQRRHTPRPAEAAADLHALSWSVIHDPEAASYVARLVNDCLIDPDGALIFACLLDLTQQEEGAQFWWQFAVGAGNATSAYCLHLLHLCRGELGDAAFWADQVTLLQRDPGQYRLRADTVLDLEPYNTCPLHAHEDTALRHTVENLTASCDDDYGLVPQPDPALAEQLEQLATT</sequence>
<reference evidence="1" key="2">
    <citation type="submission" date="2020-09" db="EMBL/GenBank/DDBJ databases">
        <authorList>
            <person name="Sun Q."/>
            <person name="Ohkuma M."/>
        </authorList>
    </citation>
    <scope>NUCLEOTIDE SEQUENCE</scope>
    <source>
        <strain evidence="1">JCM 4714</strain>
    </source>
</reference>
<dbReference type="RefSeq" id="WP_229882166.1">
    <property type="nucleotide sequence ID" value="NZ_BMVG01000026.1"/>
</dbReference>
<dbReference type="Proteomes" id="UP000655443">
    <property type="component" value="Unassembled WGS sequence"/>
</dbReference>
<accession>A0A918YQC2</accession>
<gene>
    <name evidence="1" type="ORF">GCM10010339_69540</name>
</gene>